<dbReference type="AlphaFoldDB" id="A0A3N0E0M1"/>
<accession>A0A3N0E0M1</accession>
<evidence type="ECO:0000313" key="2">
    <source>
        <dbReference type="EMBL" id="RNL81401.1"/>
    </source>
</evidence>
<proteinExistence type="predicted"/>
<keyword evidence="3" id="KW-1185">Reference proteome</keyword>
<evidence type="ECO:0008006" key="4">
    <source>
        <dbReference type="Google" id="ProtNLM"/>
    </source>
</evidence>
<gene>
    <name evidence="2" type="ORF">EFL95_03450</name>
</gene>
<keyword evidence="1" id="KW-0732">Signal</keyword>
<sequence>MRNLSAIALLVASLALTGCGGKTVTTSDGSKVHVDGNGDGATIKTDDGEITVGKGLPDGFPKDDVPVVDGTIIGGSKGTDTGPYAWSVVVQSDGDASDVFGDAKSKLEGAGFTAGQNMDMGEVHTGQFTSAKYEVSVNAAKTGSTVTVTYLVRVPPAS</sequence>
<evidence type="ECO:0000256" key="1">
    <source>
        <dbReference type="SAM" id="SignalP"/>
    </source>
</evidence>
<feature type="chain" id="PRO_5039500614" description="Lipoprotein" evidence="1">
    <location>
        <begin position="18"/>
        <end position="158"/>
    </location>
</feature>
<reference evidence="2 3" key="1">
    <citation type="submission" date="2018-11" db="EMBL/GenBank/DDBJ databases">
        <authorList>
            <person name="Li F."/>
        </authorList>
    </citation>
    <scope>NUCLEOTIDE SEQUENCE [LARGE SCALE GENOMIC DNA]</scope>
    <source>
        <strain evidence="2 3">KIS18-7</strain>
    </source>
</reference>
<organism evidence="2 3">
    <name type="scientific">Nocardioides marmorisolisilvae</name>
    <dbReference type="NCBI Taxonomy" id="1542737"/>
    <lineage>
        <taxon>Bacteria</taxon>
        <taxon>Bacillati</taxon>
        <taxon>Actinomycetota</taxon>
        <taxon>Actinomycetes</taxon>
        <taxon>Propionibacteriales</taxon>
        <taxon>Nocardioidaceae</taxon>
        <taxon>Nocardioides</taxon>
    </lineage>
</organism>
<comment type="caution">
    <text evidence="2">The sequence shown here is derived from an EMBL/GenBank/DDBJ whole genome shotgun (WGS) entry which is preliminary data.</text>
</comment>
<protein>
    <recommendedName>
        <fullName evidence="4">Lipoprotein</fullName>
    </recommendedName>
</protein>
<dbReference type="PROSITE" id="PS51257">
    <property type="entry name" value="PROKAR_LIPOPROTEIN"/>
    <property type="match status" value="1"/>
</dbReference>
<dbReference type="EMBL" id="RJSG01000001">
    <property type="protein sequence ID" value="RNL81401.1"/>
    <property type="molecule type" value="Genomic_DNA"/>
</dbReference>
<feature type="signal peptide" evidence="1">
    <location>
        <begin position="1"/>
        <end position="17"/>
    </location>
</feature>
<dbReference type="Proteomes" id="UP000277094">
    <property type="component" value="Unassembled WGS sequence"/>
</dbReference>
<evidence type="ECO:0000313" key="3">
    <source>
        <dbReference type="Proteomes" id="UP000277094"/>
    </source>
</evidence>
<name>A0A3N0E0M1_9ACTN</name>